<feature type="domain" description="Signal transduction histidine kinase dimerisation/phosphoacceptor" evidence="3">
    <location>
        <begin position="45"/>
        <end position="93"/>
    </location>
</feature>
<gene>
    <name evidence="4" type="ORF">APR41_10555</name>
</gene>
<protein>
    <recommendedName>
        <fullName evidence="2">histidine kinase</fullName>
        <ecNumber evidence="2">2.7.13.3</ecNumber>
    </recommendedName>
</protein>
<evidence type="ECO:0000256" key="1">
    <source>
        <dbReference type="ARBA" id="ARBA00000085"/>
    </source>
</evidence>
<proteinExistence type="predicted"/>
<sequence>MIVRDKNGSPIRSVGSALYVTTSRQQIKKIRKQNKKLREIAWMQSHLVRAPLTSIMGLIYLAKETDKNEESFEEILDMLSESAEELDKIILDIAHKTEKLQIKSPRN</sequence>
<accession>A0A2N0TN96</accession>
<dbReference type="EC" id="2.7.13.3" evidence="2"/>
<organism evidence="4 5">
    <name type="scientific">Salegentibacter salinarum</name>
    <dbReference type="NCBI Taxonomy" id="447422"/>
    <lineage>
        <taxon>Bacteria</taxon>
        <taxon>Pseudomonadati</taxon>
        <taxon>Bacteroidota</taxon>
        <taxon>Flavobacteriia</taxon>
        <taxon>Flavobacteriales</taxon>
        <taxon>Flavobacteriaceae</taxon>
        <taxon>Salegentibacter</taxon>
    </lineage>
</organism>
<dbReference type="GO" id="GO:0000155">
    <property type="term" value="F:phosphorelay sensor kinase activity"/>
    <property type="evidence" value="ECO:0007669"/>
    <property type="project" value="InterPro"/>
</dbReference>
<keyword evidence="5" id="KW-1185">Reference proteome</keyword>
<evidence type="ECO:0000313" key="4">
    <source>
        <dbReference type="EMBL" id="PKD16219.1"/>
    </source>
</evidence>
<evidence type="ECO:0000259" key="3">
    <source>
        <dbReference type="Pfam" id="PF00512"/>
    </source>
</evidence>
<dbReference type="EMBL" id="LKTS01000047">
    <property type="protein sequence ID" value="PKD16219.1"/>
    <property type="molecule type" value="Genomic_DNA"/>
</dbReference>
<evidence type="ECO:0000256" key="2">
    <source>
        <dbReference type="ARBA" id="ARBA00012438"/>
    </source>
</evidence>
<comment type="caution">
    <text evidence="4">The sequence shown here is derived from an EMBL/GenBank/DDBJ whole genome shotgun (WGS) entry which is preliminary data.</text>
</comment>
<evidence type="ECO:0000313" key="5">
    <source>
        <dbReference type="Proteomes" id="UP000232673"/>
    </source>
</evidence>
<dbReference type="CDD" id="cd00082">
    <property type="entry name" value="HisKA"/>
    <property type="match status" value="1"/>
</dbReference>
<reference evidence="4 5" key="1">
    <citation type="submission" date="2015-10" db="EMBL/GenBank/DDBJ databases">
        <title>Draft genome sequence of Salegentibacter salinarum KCTC 12975.</title>
        <authorList>
            <person name="Lin W."/>
            <person name="Zheng Q."/>
        </authorList>
    </citation>
    <scope>NUCLEOTIDE SEQUENCE [LARGE SCALE GENOMIC DNA]</scope>
    <source>
        <strain evidence="4 5">KCTC 12975</strain>
    </source>
</reference>
<dbReference type="Proteomes" id="UP000232673">
    <property type="component" value="Unassembled WGS sequence"/>
</dbReference>
<dbReference type="InterPro" id="IPR036097">
    <property type="entry name" value="HisK_dim/P_sf"/>
</dbReference>
<dbReference type="STRING" id="447422.SAMN05660903_01993"/>
<dbReference type="AlphaFoldDB" id="A0A2N0TN96"/>
<name>A0A2N0TN96_9FLAO</name>
<dbReference type="Pfam" id="PF00512">
    <property type="entry name" value="HisKA"/>
    <property type="match status" value="1"/>
</dbReference>
<dbReference type="InterPro" id="IPR003661">
    <property type="entry name" value="HisK_dim/P_dom"/>
</dbReference>
<comment type="catalytic activity">
    <reaction evidence="1">
        <text>ATP + protein L-histidine = ADP + protein N-phospho-L-histidine.</text>
        <dbReference type="EC" id="2.7.13.3"/>
    </reaction>
</comment>
<dbReference type="SUPFAM" id="SSF47384">
    <property type="entry name" value="Homodimeric domain of signal transducing histidine kinase"/>
    <property type="match status" value="1"/>
</dbReference>
<dbReference type="Gene3D" id="1.10.287.130">
    <property type="match status" value="1"/>
</dbReference>